<evidence type="ECO:0000256" key="5">
    <source>
        <dbReference type="ARBA" id="ARBA00022679"/>
    </source>
</evidence>
<comment type="catalytic activity">
    <reaction evidence="1">
        <text>guanosine(46) in tRNA + S-adenosyl-L-methionine = N(7)-methylguanosine(46) in tRNA + S-adenosyl-L-homocysteine</text>
        <dbReference type="Rhea" id="RHEA:42708"/>
        <dbReference type="Rhea" id="RHEA-COMP:10188"/>
        <dbReference type="Rhea" id="RHEA-COMP:10189"/>
        <dbReference type="ChEBI" id="CHEBI:57856"/>
        <dbReference type="ChEBI" id="CHEBI:59789"/>
        <dbReference type="ChEBI" id="CHEBI:74269"/>
        <dbReference type="ChEBI" id="CHEBI:74480"/>
        <dbReference type="EC" id="2.1.1.33"/>
    </reaction>
</comment>
<comment type="cofactor">
    <cofactor evidence="2">
        <name>Mg(2+)</name>
        <dbReference type="ChEBI" id="CHEBI:18420"/>
    </cofactor>
</comment>
<dbReference type="Gene3D" id="3.40.50.1260">
    <property type="entry name" value="Phosphoglycerate kinase, N-terminal domain"/>
    <property type="match status" value="2"/>
</dbReference>
<dbReference type="GO" id="GO:0004618">
    <property type="term" value="F:phosphoglycerate kinase activity"/>
    <property type="evidence" value="ECO:0007669"/>
    <property type="project" value="UniProtKB-EC"/>
</dbReference>
<protein>
    <recommendedName>
        <fullName evidence="12">Phosphoglycerate kinase</fullName>
        <ecNumber evidence="12">2.7.2.3</ecNumber>
    </recommendedName>
</protein>
<dbReference type="EMBL" id="JANQDX010000013">
    <property type="protein sequence ID" value="KAL0912765.1"/>
    <property type="molecule type" value="Genomic_DNA"/>
</dbReference>
<keyword evidence="6" id="KW-0949">S-adenosyl-L-methionine</keyword>
<evidence type="ECO:0000256" key="3">
    <source>
        <dbReference type="ARBA" id="ARBA00008982"/>
    </source>
</evidence>
<dbReference type="SUPFAM" id="SSF53748">
    <property type="entry name" value="Phosphoglycerate kinase"/>
    <property type="match status" value="1"/>
</dbReference>
<gene>
    <name evidence="14" type="ORF">M5K25_016165</name>
</gene>
<dbReference type="EC" id="2.7.2.3" evidence="12"/>
<dbReference type="PRINTS" id="PR00477">
    <property type="entry name" value="PHGLYCKINASE"/>
</dbReference>
<dbReference type="SUPFAM" id="SSF53335">
    <property type="entry name" value="S-adenosyl-L-methionine-dependent methyltransferases"/>
    <property type="match status" value="1"/>
</dbReference>
<evidence type="ECO:0000256" key="6">
    <source>
        <dbReference type="ARBA" id="ARBA00022691"/>
    </source>
</evidence>
<dbReference type="InterPro" id="IPR001576">
    <property type="entry name" value="Phosphoglycerate_kinase"/>
</dbReference>
<dbReference type="PANTHER" id="PTHR11406:SF32">
    <property type="entry name" value="PHOSPHOGLYCERATE KINASE"/>
    <property type="match status" value="1"/>
</dbReference>
<comment type="subunit">
    <text evidence="13">Monomer.</text>
</comment>
<accession>A0ABD0UJD5</accession>
<proteinExistence type="inferred from homology"/>
<keyword evidence="11" id="KW-0460">Magnesium</keyword>
<keyword evidence="15" id="KW-1185">Reference proteome</keyword>
<dbReference type="InterPro" id="IPR003358">
    <property type="entry name" value="tRNA_(Gua-N-7)_MeTrfase_Trmb"/>
</dbReference>
<keyword evidence="10" id="KW-0067">ATP-binding</keyword>
<dbReference type="AlphaFoldDB" id="A0ABD0UJD5"/>
<reference evidence="14 15" key="1">
    <citation type="journal article" date="2024" name="Plant Biotechnol. J.">
        <title>Dendrobium thyrsiflorum genome and its molecular insights into genes involved in important horticultural traits.</title>
        <authorList>
            <person name="Chen B."/>
            <person name="Wang J.Y."/>
            <person name="Zheng P.J."/>
            <person name="Li K.L."/>
            <person name="Liang Y.M."/>
            <person name="Chen X.F."/>
            <person name="Zhang C."/>
            <person name="Zhao X."/>
            <person name="He X."/>
            <person name="Zhang G.Q."/>
            <person name="Liu Z.J."/>
            <person name="Xu Q."/>
        </authorList>
    </citation>
    <scope>NUCLEOTIDE SEQUENCE [LARGE SCALE GENOMIC DNA]</scope>
    <source>
        <strain evidence="14">GZMU011</strain>
    </source>
</reference>
<dbReference type="GO" id="GO:0008176">
    <property type="term" value="F:tRNA (guanine(46)-N7)-methyltransferase activity"/>
    <property type="evidence" value="ECO:0007669"/>
    <property type="project" value="UniProtKB-EC"/>
</dbReference>
<evidence type="ECO:0000256" key="1">
    <source>
        <dbReference type="ARBA" id="ARBA00000142"/>
    </source>
</evidence>
<comment type="catalytic activity">
    <reaction evidence="12">
        <text>(2R)-3-phosphoglycerate + ATP = (2R)-3-phospho-glyceroyl phosphate + ADP</text>
        <dbReference type="Rhea" id="RHEA:14801"/>
        <dbReference type="ChEBI" id="CHEBI:30616"/>
        <dbReference type="ChEBI" id="CHEBI:57604"/>
        <dbReference type="ChEBI" id="CHEBI:58272"/>
        <dbReference type="ChEBI" id="CHEBI:456216"/>
        <dbReference type="EC" id="2.7.2.3"/>
    </reaction>
</comment>
<evidence type="ECO:0000256" key="11">
    <source>
        <dbReference type="ARBA" id="ARBA00022842"/>
    </source>
</evidence>
<dbReference type="GO" id="GO:0005524">
    <property type="term" value="F:ATP binding"/>
    <property type="evidence" value="ECO:0007669"/>
    <property type="project" value="UniProtKB-KW"/>
</dbReference>
<comment type="similarity">
    <text evidence="3 12">Belongs to the phosphoglycerate kinase family.</text>
</comment>
<evidence type="ECO:0000256" key="12">
    <source>
        <dbReference type="RuleBase" id="RU000532"/>
    </source>
</evidence>
<keyword evidence="7" id="KW-0819">tRNA processing</keyword>
<dbReference type="Pfam" id="PF02390">
    <property type="entry name" value="Methyltransf_4"/>
    <property type="match status" value="1"/>
</dbReference>
<dbReference type="PROSITE" id="PS51625">
    <property type="entry name" value="SAM_MT_TRMB"/>
    <property type="match status" value="1"/>
</dbReference>
<evidence type="ECO:0000256" key="7">
    <source>
        <dbReference type="ARBA" id="ARBA00022694"/>
    </source>
</evidence>
<dbReference type="InterPro" id="IPR015824">
    <property type="entry name" value="Phosphoglycerate_kinase_N"/>
</dbReference>
<dbReference type="Pfam" id="PF00162">
    <property type="entry name" value="PGK"/>
    <property type="match status" value="1"/>
</dbReference>
<evidence type="ECO:0000256" key="13">
    <source>
        <dbReference type="RuleBase" id="RU000696"/>
    </source>
</evidence>
<keyword evidence="9 12" id="KW-0418">Kinase</keyword>
<organism evidence="14 15">
    <name type="scientific">Dendrobium thyrsiflorum</name>
    <name type="common">Pinecone-like raceme dendrobium</name>
    <name type="synonym">Orchid</name>
    <dbReference type="NCBI Taxonomy" id="117978"/>
    <lineage>
        <taxon>Eukaryota</taxon>
        <taxon>Viridiplantae</taxon>
        <taxon>Streptophyta</taxon>
        <taxon>Embryophyta</taxon>
        <taxon>Tracheophyta</taxon>
        <taxon>Spermatophyta</taxon>
        <taxon>Magnoliopsida</taxon>
        <taxon>Liliopsida</taxon>
        <taxon>Asparagales</taxon>
        <taxon>Orchidaceae</taxon>
        <taxon>Epidendroideae</taxon>
        <taxon>Malaxideae</taxon>
        <taxon>Dendrobiinae</taxon>
        <taxon>Dendrobium</taxon>
    </lineage>
</organism>
<evidence type="ECO:0000256" key="10">
    <source>
        <dbReference type="ARBA" id="ARBA00022840"/>
    </source>
</evidence>
<evidence type="ECO:0000256" key="9">
    <source>
        <dbReference type="ARBA" id="ARBA00022777"/>
    </source>
</evidence>
<evidence type="ECO:0000313" key="14">
    <source>
        <dbReference type="EMBL" id="KAL0912765.1"/>
    </source>
</evidence>
<keyword evidence="5 12" id="KW-0808">Transferase</keyword>
<dbReference type="Proteomes" id="UP001552299">
    <property type="component" value="Unassembled WGS sequence"/>
</dbReference>
<sequence length="644" mass="72417">MIGAPGPLLPPSSLCQRHHSLYSFIPYTEHSHLLHNIQVPYYYSKLKYSCTNSQLSNGHLQKSIGKCHAQHEDDKCDTSESRFVLDVQTLKSFPVEKLDGEFVMLRFDSITLLEPLNIHNAFGNGTLSTIRYLYNAGAKVFLVSNWGRSGGPTVLSVESVAGHLSSLLQVKVVAAKTVPCYMEIKSEKFHKADILLFENLTLFREELANCPAFSEKLASGASIFVNDAFFLSHKILASTVGVARFCYARLAGFHFEDQLLQLKQIREITMQPYLAIIGGGKFLEKAAALLRLASICDGLIFVGMLAFQVMHASGISVPSCFLEHDAFGEAAELIELVKSRRIPIYFPTDLWCVNDKNSELFEIFSSERLLPGWTPIDLGPMALKEINNFLSVCKKVLWIGPVKFASSANGAVGASNLGRMLEIIFVWDFLKGKTLPGVAALDRAYPYEIDWATIYENPTQLLVVDIGSGNGLFPLKMAEKWKDLNFLGLEINNKLVLHCHDVMLNCNRKNVHFISTNATSTFRSIVSTYPGELFLVSIQCPNPDFNREGHRWRMVQRALVEAIIDLLAVDAKVFLQSDIEAVTIRMKEQFIKYGEGRIVKDEEDDEDEIWLPENPFGVRSDWEQHVVDRGDFMYRIMLRKVGNP</sequence>
<dbReference type="Gene3D" id="3.40.50.150">
    <property type="entry name" value="Vaccinia Virus protein VP39"/>
    <property type="match status" value="1"/>
</dbReference>
<dbReference type="InterPro" id="IPR029063">
    <property type="entry name" value="SAM-dependent_MTases_sf"/>
</dbReference>
<name>A0ABD0UJD5_DENTH</name>
<keyword evidence="8" id="KW-0547">Nucleotide-binding</keyword>
<evidence type="ECO:0000256" key="8">
    <source>
        <dbReference type="ARBA" id="ARBA00022741"/>
    </source>
</evidence>
<evidence type="ECO:0000256" key="2">
    <source>
        <dbReference type="ARBA" id="ARBA00001946"/>
    </source>
</evidence>
<evidence type="ECO:0000313" key="15">
    <source>
        <dbReference type="Proteomes" id="UP001552299"/>
    </source>
</evidence>
<keyword evidence="4" id="KW-0489">Methyltransferase</keyword>
<dbReference type="InterPro" id="IPR036043">
    <property type="entry name" value="Phosphoglycerate_kinase_sf"/>
</dbReference>
<dbReference type="PANTHER" id="PTHR11406">
    <property type="entry name" value="PHOSPHOGLYCERATE KINASE"/>
    <property type="match status" value="1"/>
</dbReference>
<evidence type="ECO:0000256" key="4">
    <source>
        <dbReference type="ARBA" id="ARBA00022603"/>
    </source>
</evidence>
<comment type="caution">
    <text evidence="14">The sequence shown here is derived from an EMBL/GenBank/DDBJ whole genome shotgun (WGS) entry which is preliminary data.</text>
</comment>
<dbReference type="FunFam" id="3.40.50.150:FF:000194">
    <property type="entry name" value="Phosphoglycerate kinase"/>
    <property type="match status" value="1"/>
</dbReference>